<sequence length="312" mass="32164">MVGLAAEFPNDNPALHRGIIWVCLEPVAAPTVDACTLQPSTVEVPPEVEAPSVTNSVAEAPLARATPLEGPVTAVDDDAPVARISGILPIALDSEARPEREEIGLEDMVIALQAQAPFDDLSDDEPIVVEELEPFDDDVSVEAVNDVVTTLVAAAPAVAVNVEPEPVVSEPVMSAPSTTLPPPPEDPFTIFVSTLVDVALHENAAHVAAALPGLLGAGILPHGLGPEATQALREGGIVEGLEATPGFAATTTAWSAILRGTSDDFSACGSGMLDEWAAELLARLLGAPSRVPGLRRELRARGVAAFGLAYAA</sequence>
<dbReference type="EMBL" id="CP012333">
    <property type="protein sequence ID" value="AKV01928.1"/>
    <property type="molecule type" value="Genomic_DNA"/>
</dbReference>
<organism evidence="1 2">
    <name type="scientific">Labilithrix luteola</name>
    <dbReference type="NCBI Taxonomy" id="1391654"/>
    <lineage>
        <taxon>Bacteria</taxon>
        <taxon>Pseudomonadati</taxon>
        <taxon>Myxococcota</taxon>
        <taxon>Polyangia</taxon>
        <taxon>Polyangiales</taxon>
        <taxon>Labilitrichaceae</taxon>
        <taxon>Labilithrix</taxon>
    </lineage>
</organism>
<keyword evidence="2" id="KW-1185">Reference proteome</keyword>
<accession>A0A0K1Q861</accession>
<proteinExistence type="predicted"/>
<dbReference type="Proteomes" id="UP000064967">
    <property type="component" value="Chromosome"/>
</dbReference>
<name>A0A0K1Q861_9BACT</name>
<dbReference type="RefSeq" id="WP_146652931.1">
    <property type="nucleotide sequence ID" value="NZ_CP012333.1"/>
</dbReference>
<gene>
    <name evidence="1" type="ORF">AKJ09_08591</name>
</gene>
<reference evidence="1 2" key="1">
    <citation type="submission" date="2015-08" db="EMBL/GenBank/DDBJ databases">
        <authorList>
            <person name="Babu N.S."/>
            <person name="Beckwith C.J."/>
            <person name="Beseler K.G."/>
            <person name="Brison A."/>
            <person name="Carone J.V."/>
            <person name="Caskin T.P."/>
            <person name="Diamond M."/>
            <person name="Durham M.E."/>
            <person name="Foxe J.M."/>
            <person name="Go M."/>
            <person name="Henderson B.A."/>
            <person name="Jones I.B."/>
            <person name="McGettigan J.A."/>
            <person name="Micheletti S.J."/>
            <person name="Nasrallah M.E."/>
            <person name="Ortiz D."/>
            <person name="Piller C.R."/>
            <person name="Privatt S.R."/>
            <person name="Schneider S.L."/>
            <person name="Sharp S."/>
            <person name="Smith T.C."/>
            <person name="Stanton J.D."/>
            <person name="Ullery H.E."/>
            <person name="Wilson R.J."/>
            <person name="Serrano M.G."/>
            <person name="Buck G."/>
            <person name="Lee V."/>
            <person name="Wang Y."/>
            <person name="Carvalho R."/>
            <person name="Voegtly L."/>
            <person name="Shi R."/>
            <person name="Duckworth R."/>
            <person name="Johnson A."/>
            <person name="Loviza R."/>
            <person name="Walstead R."/>
            <person name="Shah Z."/>
            <person name="Kiflezghi M."/>
            <person name="Wade K."/>
            <person name="Ball S.L."/>
            <person name="Bradley K.W."/>
            <person name="Asai D.J."/>
            <person name="Bowman C.A."/>
            <person name="Russell D.A."/>
            <person name="Pope W.H."/>
            <person name="Jacobs-Sera D."/>
            <person name="Hendrix R.W."/>
            <person name="Hatfull G.F."/>
        </authorList>
    </citation>
    <scope>NUCLEOTIDE SEQUENCE [LARGE SCALE GENOMIC DNA]</scope>
    <source>
        <strain evidence="1 2">DSM 27648</strain>
    </source>
</reference>
<dbReference type="KEGG" id="llu:AKJ09_08591"/>
<evidence type="ECO:0000313" key="1">
    <source>
        <dbReference type="EMBL" id="AKV01928.1"/>
    </source>
</evidence>
<protein>
    <submittedName>
        <fullName evidence="1">Uncharacterized protein</fullName>
    </submittedName>
</protein>
<evidence type="ECO:0000313" key="2">
    <source>
        <dbReference type="Proteomes" id="UP000064967"/>
    </source>
</evidence>
<dbReference type="AlphaFoldDB" id="A0A0K1Q861"/>